<feature type="domain" description="DNA-directed RNA polymerase RBP11-like dimerisation" evidence="3">
    <location>
        <begin position="13"/>
        <end position="82"/>
    </location>
</feature>
<dbReference type="GO" id="GO:0003899">
    <property type="term" value="F:DNA-directed RNA polymerase activity"/>
    <property type="evidence" value="ECO:0007669"/>
    <property type="project" value="InterPro"/>
</dbReference>
<evidence type="ECO:0000313" key="4">
    <source>
        <dbReference type="EMBL" id="SVB18696.1"/>
    </source>
</evidence>
<dbReference type="SUPFAM" id="SSF55257">
    <property type="entry name" value="RBP11-like subunits of RNA polymerase"/>
    <property type="match status" value="1"/>
</dbReference>
<protein>
    <recommendedName>
        <fullName evidence="3">DNA-directed RNA polymerase RBP11-like dimerisation domain-containing protein</fullName>
    </recommendedName>
</protein>
<accession>A0A382BY08</accession>
<dbReference type="GO" id="GO:0046983">
    <property type="term" value="F:protein dimerization activity"/>
    <property type="evidence" value="ECO:0007669"/>
    <property type="project" value="InterPro"/>
</dbReference>
<dbReference type="InterPro" id="IPR022905">
    <property type="entry name" value="Rpo11-like"/>
</dbReference>
<dbReference type="Pfam" id="PF13656">
    <property type="entry name" value="RNA_pol_L_2"/>
    <property type="match status" value="1"/>
</dbReference>
<dbReference type="GO" id="GO:0006351">
    <property type="term" value="P:DNA-templated transcription"/>
    <property type="evidence" value="ECO:0007669"/>
    <property type="project" value="InterPro"/>
</dbReference>
<dbReference type="InterPro" id="IPR036603">
    <property type="entry name" value="RBP11-like"/>
</dbReference>
<organism evidence="4">
    <name type="scientific">marine metagenome</name>
    <dbReference type="NCBI Taxonomy" id="408172"/>
    <lineage>
        <taxon>unclassified sequences</taxon>
        <taxon>metagenomes</taxon>
        <taxon>ecological metagenomes</taxon>
    </lineage>
</organism>
<dbReference type="HAMAP" id="MF_00261">
    <property type="entry name" value="RNApol_arch_Rpo11"/>
    <property type="match status" value="1"/>
</dbReference>
<dbReference type="EMBL" id="UINC01031911">
    <property type="protein sequence ID" value="SVB18696.1"/>
    <property type="molecule type" value="Genomic_DNA"/>
</dbReference>
<proteinExistence type="inferred from homology"/>
<gene>
    <name evidence="4" type="ORF">METZ01_LOCUS171550</name>
</gene>
<evidence type="ECO:0000256" key="2">
    <source>
        <dbReference type="ARBA" id="ARBA00023163"/>
    </source>
</evidence>
<name>A0A382BY08_9ZZZZ</name>
<evidence type="ECO:0000259" key="3">
    <source>
        <dbReference type="Pfam" id="PF13656"/>
    </source>
</evidence>
<dbReference type="Gene3D" id="3.30.1360.10">
    <property type="entry name" value="RNA polymerase, RBP11-like subunit"/>
    <property type="match status" value="1"/>
</dbReference>
<dbReference type="InterPro" id="IPR009025">
    <property type="entry name" value="RBP11-like_dimer"/>
</dbReference>
<dbReference type="GO" id="GO:0000428">
    <property type="term" value="C:DNA-directed RNA polymerase complex"/>
    <property type="evidence" value="ECO:0007669"/>
    <property type="project" value="UniProtKB-KW"/>
</dbReference>
<dbReference type="AlphaFoldDB" id="A0A382BY08"/>
<sequence length="88" mass="9711">MDIEVMESSKNEVNLSIKGGDLGVLYIIQNELLSDPKTDYAGVITRHPLTNEIWMRVASTNPIKDILKATDSAIAEANKLKKLLTKKG</sequence>
<reference evidence="4" key="1">
    <citation type="submission" date="2018-05" db="EMBL/GenBank/DDBJ databases">
        <authorList>
            <person name="Lanie J.A."/>
            <person name="Ng W.-L."/>
            <person name="Kazmierczak K.M."/>
            <person name="Andrzejewski T.M."/>
            <person name="Davidsen T.M."/>
            <person name="Wayne K.J."/>
            <person name="Tettelin H."/>
            <person name="Glass J.I."/>
            <person name="Rusch D."/>
            <person name="Podicherti R."/>
            <person name="Tsui H.-C.T."/>
            <person name="Winkler M.E."/>
        </authorList>
    </citation>
    <scope>NUCLEOTIDE SEQUENCE</scope>
</reference>
<evidence type="ECO:0000256" key="1">
    <source>
        <dbReference type="ARBA" id="ARBA00022478"/>
    </source>
</evidence>
<keyword evidence="1" id="KW-0240">DNA-directed RNA polymerase</keyword>
<keyword evidence="2" id="KW-0804">Transcription</keyword>